<gene>
    <name evidence="2" type="ORF">KCG48_00855</name>
</gene>
<reference evidence="2" key="1">
    <citation type="submission" date="2021-04" db="EMBL/GenBank/DDBJ databases">
        <title>Proteiniclasticum sedimins sp. nov., an obligate anaerobic bacterium isolated from anaerobic sludge.</title>
        <authorList>
            <person name="Liu J."/>
        </authorList>
    </citation>
    <scope>NUCLEOTIDE SEQUENCE</scope>
    <source>
        <strain evidence="2">BAD-10</strain>
    </source>
</reference>
<organism evidence="2 3">
    <name type="scientific">Proteiniclasticum sediminis</name>
    <dbReference type="NCBI Taxonomy" id="2804028"/>
    <lineage>
        <taxon>Bacteria</taxon>
        <taxon>Bacillati</taxon>
        <taxon>Bacillota</taxon>
        <taxon>Clostridia</taxon>
        <taxon>Eubacteriales</taxon>
        <taxon>Clostridiaceae</taxon>
        <taxon>Proteiniclasticum</taxon>
    </lineage>
</organism>
<accession>A0A941CNQ2</accession>
<keyword evidence="2" id="KW-0449">Lipoprotein</keyword>
<proteinExistence type="predicted"/>
<feature type="chain" id="PRO_5038644629" evidence="1">
    <location>
        <begin position="17"/>
        <end position="171"/>
    </location>
</feature>
<feature type="signal peptide" evidence="1">
    <location>
        <begin position="1"/>
        <end position="16"/>
    </location>
</feature>
<keyword evidence="3" id="KW-1185">Reference proteome</keyword>
<evidence type="ECO:0000313" key="2">
    <source>
        <dbReference type="EMBL" id="MBR0574879.1"/>
    </source>
</evidence>
<evidence type="ECO:0000313" key="3">
    <source>
        <dbReference type="Proteomes" id="UP000675379"/>
    </source>
</evidence>
<sequence>MKKILFALLLSVFVLAGCSPKAPGTSLSQTKEDLKITLYLDKRTYTSTEVITPYAEVEYVGKEDKITLITGSPSVYFSVTGGKYHKGEYAIEDMAIMLELKKNTPVRFDFSKSGGFETNSPDAPFWEAYYAQKELMLEPGTYDLEAGLIYRLQGEPQDTTLKVKMSITVTK</sequence>
<comment type="caution">
    <text evidence="2">The sequence shown here is derived from an EMBL/GenBank/DDBJ whole genome shotgun (WGS) entry which is preliminary data.</text>
</comment>
<dbReference type="Proteomes" id="UP000675379">
    <property type="component" value="Unassembled WGS sequence"/>
</dbReference>
<keyword evidence="1" id="KW-0732">Signal</keyword>
<dbReference type="PROSITE" id="PS51257">
    <property type="entry name" value="PROKAR_LIPOPROTEIN"/>
    <property type="match status" value="1"/>
</dbReference>
<protein>
    <submittedName>
        <fullName evidence="2">Membrane lipoprotein lipid attachment site-containing protein</fullName>
    </submittedName>
</protein>
<dbReference type="EMBL" id="JAGSCS010000001">
    <property type="protein sequence ID" value="MBR0574879.1"/>
    <property type="molecule type" value="Genomic_DNA"/>
</dbReference>
<name>A0A941CNQ2_9CLOT</name>
<dbReference type="AlphaFoldDB" id="A0A941CNQ2"/>
<evidence type="ECO:0000256" key="1">
    <source>
        <dbReference type="SAM" id="SignalP"/>
    </source>
</evidence>
<dbReference type="RefSeq" id="WP_211799393.1">
    <property type="nucleotide sequence ID" value="NZ_JAGSCS010000001.1"/>
</dbReference>